<dbReference type="InterPro" id="IPR032675">
    <property type="entry name" value="LRR_dom_sf"/>
</dbReference>
<name>A0A8H5H140_9AGAR</name>
<organism evidence="1 2">
    <name type="scientific">Tetrapyrgos nigripes</name>
    <dbReference type="NCBI Taxonomy" id="182062"/>
    <lineage>
        <taxon>Eukaryota</taxon>
        <taxon>Fungi</taxon>
        <taxon>Dikarya</taxon>
        <taxon>Basidiomycota</taxon>
        <taxon>Agaricomycotina</taxon>
        <taxon>Agaricomycetes</taxon>
        <taxon>Agaricomycetidae</taxon>
        <taxon>Agaricales</taxon>
        <taxon>Marasmiineae</taxon>
        <taxon>Marasmiaceae</taxon>
        <taxon>Tetrapyrgos</taxon>
    </lineage>
</organism>
<keyword evidence="2" id="KW-1185">Reference proteome</keyword>
<dbReference type="OrthoDB" id="2951834at2759"/>
<dbReference type="AlphaFoldDB" id="A0A8H5H140"/>
<evidence type="ECO:0000313" key="2">
    <source>
        <dbReference type="Proteomes" id="UP000559256"/>
    </source>
</evidence>
<comment type="caution">
    <text evidence="1">The sequence shown here is derived from an EMBL/GenBank/DDBJ whole genome shotgun (WGS) entry which is preliminary data.</text>
</comment>
<gene>
    <name evidence="1" type="ORF">D9758_000200</name>
</gene>
<evidence type="ECO:0008006" key="3">
    <source>
        <dbReference type="Google" id="ProtNLM"/>
    </source>
</evidence>
<dbReference type="EMBL" id="JAACJM010000001">
    <property type="protein sequence ID" value="KAF5374773.1"/>
    <property type="molecule type" value="Genomic_DNA"/>
</dbReference>
<sequence>MSFFVLPLEIRLYIYHLFFQDHRNVVNFQQPTNAHFALLHTCRAISVEAAHLRFYVSLTNDSQISRFVSNVSDEHASQQMQQITCIDVANDARIVIPPSSNSAVPASDLYLALGKMTNLSQLRVFEGRRSRPANHFISGARFSLQFEKAMFPFETVVPRLVSYELFLVPSTSPMHILFRVLPPTDVQTLRLSGGCVLYRGSTFPSLRHLTICGVTGHYLDQHMQDHLTASQLRTFQYSQGDRLGFELTDHLLIPLAHSSASTLSKLVLLGCSKLSTTALTQCLQELSSLEYFAFSFITVHELRSNFVTVLPPSLATLKLRVTNAFYARPLIEEENNLCDALENLLHRLPPLTNIHLHLRHEVLQAHHRDEWWLKAALAASCVLHLGPWEMDEII</sequence>
<protein>
    <recommendedName>
        <fullName evidence="3">F-box domain-containing protein</fullName>
    </recommendedName>
</protein>
<proteinExistence type="predicted"/>
<dbReference type="SUPFAM" id="SSF52047">
    <property type="entry name" value="RNI-like"/>
    <property type="match status" value="1"/>
</dbReference>
<evidence type="ECO:0000313" key="1">
    <source>
        <dbReference type="EMBL" id="KAF5374773.1"/>
    </source>
</evidence>
<dbReference type="Proteomes" id="UP000559256">
    <property type="component" value="Unassembled WGS sequence"/>
</dbReference>
<reference evidence="1 2" key="1">
    <citation type="journal article" date="2020" name="ISME J.">
        <title>Uncovering the hidden diversity of litter-decomposition mechanisms in mushroom-forming fungi.</title>
        <authorList>
            <person name="Floudas D."/>
            <person name="Bentzer J."/>
            <person name="Ahren D."/>
            <person name="Johansson T."/>
            <person name="Persson P."/>
            <person name="Tunlid A."/>
        </authorList>
    </citation>
    <scope>NUCLEOTIDE SEQUENCE [LARGE SCALE GENOMIC DNA]</scope>
    <source>
        <strain evidence="1 2">CBS 291.85</strain>
    </source>
</reference>
<accession>A0A8H5H140</accession>
<dbReference type="Gene3D" id="3.80.10.10">
    <property type="entry name" value="Ribonuclease Inhibitor"/>
    <property type="match status" value="1"/>
</dbReference>